<feature type="domain" description="Disease resistance R13L4/SHOC-2-like LRR" evidence="5">
    <location>
        <begin position="555"/>
        <end position="768"/>
    </location>
</feature>
<evidence type="ECO:0000256" key="2">
    <source>
        <dbReference type="ARBA" id="ARBA00022821"/>
    </source>
</evidence>
<protein>
    <recommendedName>
        <fullName evidence="5">Disease resistance R13L4/SHOC-2-like LRR domain-containing protein</fullName>
    </recommendedName>
</protein>
<dbReference type="GO" id="GO:0098542">
    <property type="term" value="P:defense response to other organism"/>
    <property type="evidence" value="ECO:0007669"/>
    <property type="project" value="TreeGrafter"/>
</dbReference>
<keyword evidence="3" id="KW-0175">Coiled coil</keyword>
<gene>
    <name evidence="6" type="ORF">JCGZ_21335</name>
</gene>
<sequence length="862" mass="96685">MASSLSNHDPAQPNALTIADIIKSIPNLILLLSNAKDSIPLSSSNAINSSPDAANPVSKADSNGNNVAGTSLTSQLTTQNDNSVSTVVGSGSAPLSTANTSDGSVSRTTPTATSGNSVGRSNHVDGNIQNNNNSSERKEDDGSHNGGGLMLGVSDKKQNDTTSKKNDDKGTINNGSSSSSTVTYSRREDYQKLHNQLERLEKDLNFIQIAFEKLKDLELNVSEQFITLQKQGQILNRVVNYIQQPQNGTSAFPTKQFHANIKAITDMVMKLKLQIPSPHKMSLATEAHRTIETVSGLDARNLIDEMLELPSNKKFQDCSAFKDFEESYNSLDTSYRLCLLCFAVFPEGAVVKKRLLMYWWVGEGFIDTQDGGKKDGENEPPNSQNDLKKALAEEVAYKILKKFLEKGFVEPVIRKRRLIGFRMHAWIRYAVISRAEKAGFFNFDRMGNPTADFSSCQRACLVKTEEVYSRSLLIKNNHNLQKNPHSESEQEKLQPEKLRTLFNVNDPYPDFELQWFLRMKNVNVLCLGRWDNSSKKHTEDEEGKRHIEVEGIEFLKGLKNMKYLKYLSLQGVSRVNVLPDTVWNLPNLRILDLNACHNLEALPDKIVSLKNLTHLDISECYLLDCVPKGLESLTNLQVLKGFVISDLKIKHSGSLGDLAGLTKLRKLSIYTSKKEFPTGQELDALRRITGLRKLTIEWGGKSLDKSGTNPTVAKKYKRSTAFKQDNDTGINPQLPEGLEKLDLQCYPGTKAPSWLRPGKLEHLKKLYVRGGNLSDMGQARGGNDKWNVRILHVKFLSELKMDWRELCDAFPNLIYLEKVKCPKLTFFPCDESGVWLNRKLLFDKKLLEELEFSWSFLATRSG</sequence>
<dbReference type="EMBL" id="KK915662">
    <property type="protein sequence ID" value="KDP20864.1"/>
    <property type="molecule type" value="Genomic_DNA"/>
</dbReference>
<dbReference type="InterPro" id="IPR044974">
    <property type="entry name" value="Disease_R_plants"/>
</dbReference>
<organism evidence="6 7">
    <name type="scientific">Jatropha curcas</name>
    <name type="common">Barbados nut</name>
    <dbReference type="NCBI Taxonomy" id="180498"/>
    <lineage>
        <taxon>Eukaryota</taxon>
        <taxon>Viridiplantae</taxon>
        <taxon>Streptophyta</taxon>
        <taxon>Embryophyta</taxon>
        <taxon>Tracheophyta</taxon>
        <taxon>Spermatophyta</taxon>
        <taxon>Magnoliopsida</taxon>
        <taxon>eudicotyledons</taxon>
        <taxon>Gunneridae</taxon>
        <taxon>Pentapetalae</taxon>
        <taxon>rosids</taxon>
        <taxon>fabids</taxon>
        <taxon>Malpighiales</taxon>
        <taxon>Euphorbiaceae</taxon>
        <taxon>Crotonoideae</taxon>
        <taxon>Jatropheae</taxon>
        <taxon>Jatropha</taxon>
    </lineage>
</organism>
<reference evidence="6 7" key="1">
    <citation type="journal article" date="2014" name="PLoS ONE">
        <title>Global Analysis of Gene Expression Profiles in Physic Nut (Jatropha curcas L.) Seedlings Exposed to Salt Stress.</title>
        <authorList>
            <person name="Zhang L."/>
            <person name="Zhang C."/>
            <person name="Wu P."/>
            <person name="Chen Y."/>
            <person name="Li M."/>
            <person name="Jiang H."/>
            <person name="Wu G."/>
        </authorList>
    </citation>
    <scope>NUCLEOTIDE SEQUENCE [LARGE SCALE GENOMIC DNA]</scope>
    <source>
        <strain evidence="7">cv. GZQX0401</strain>
        <tissue evidence="6">Young leaves</tissue>
    </source>
</reference>
<evidence type="ECO:0000313" key="7">
    <source>
        <dbReference type="Proteomes" id="UP000027138"/>
    </source>
</evidence>
<dbReference type="Pfam" id="PF23598">
    <property type="entry name" value="LRR_14"/>
    <property type="match status" value="1"/>
</dbReference>
<feature type="compositionally biased region" description="Polar residues" evidence="4">
    <location>
        <begin position="60"/>
        <end position="120"/>
    </location>
</feature>
<dbReference type="SUPFAM" id="SSF52047">
    <property type="entry name" value="RNI-like"/>
    <property type="match status" value="1"/>
</dbReference>
<dbReference type="InterPro" id="IPR036388">
    <property type="entry name" value="WH-like_DNA-bd_sf"/>
</dbReference>
<dbReference type="PANTHER" id="PTHR23155">
    <property type="entry name" value="DISEASE RESISTANCE PROTEIN RP"/>
    <property type="match status" value="1"/>
</dbReference>
<dbReference type="PANTHER" id="PTHR23155:SF1076">
    <property type="entry name" value="LEUCINE-RICH REPEAT (LRR) FAMILY PROTEIN-RELATED"/>
    <property type="match status" value="1"/>
</dbReference>
<evidence type="ECO:0000313" key="6">
    <source>
        <dbReference type="EMBL" id="KDP20864.1"/>
    </source>
</evidence>
<feature type="compositionally biased region" description="Basic and acidic residues" evidence="4">
    <location>
        <begin position="154"/>
        <end position="170"/>
    </location>
</feature>
<dbReference type="KEGG" id="jcu:105649438"/>
<evidence type="ECO:0000256" key="3">
    <source>
        <dbReference type="SAM" id="Coils"/>
    </source>
</evidence>
<keyword evidence="2" id="KW-0611">Plant defense</keyword>
<evidence type="ECO:0000256" key="1">
    <source>
        <dbReference type="ARBA" id="ARBA00022737"/>
    </source>
</evidence>
<evidence type="ECO:0000256" key="4">
    <source>
        <dbReference type="SAM" id="MobiDB-lite"/>
    </source>
</evidence>
<dbReference type="STRING" id="180498.A0A067JMW9"/>
<evidence type="ECO:0000259" key="5">
    <source>
        <dbReference type="Pfam" id="PF23598"/>
    </source>
</evidence>
<dbReference type="InterPro" id="IPR055414">
    <property type="entry name" value="LRR_R13L4/SHOC2-like"/>
</dbReference>
<name>A0A067JMW9_JATCU</name>
<dbReference type="AlphaFoldDB" id="A0A067JMW9"/>
<dbReference type="Proteomes" id="UP000027138">
    <property type="component" value="Unassembled WGS sequence"/>
</dbReference>
<keyword evidence="7" id="KW-1185">Reference proteome</keyword>
<dbReference type="OrthoDB" id="1110401at2759"/>
<feature type="coiled-coil region" evidence="3">
    <location>
        <begin position="190"/>
        <end position="217"/>
    </location>
</feature>
<accession>A0A067JMW9</accession>
<keyword evidence="1" id="KW-0677">Repeat</keyword>
<feature type="region of interest" description="Disordered" evidence="4">
    <location>
        <begin position="50"/>
        <end position="185"/>
    </location>
</feature>
<dbReference type="Gene3D" id="1.10.10.10">
    <property type="entry name" value="Winged helix-like DNA-binding domain superfamily/Winged helix DNA-binding domain"/>
    <property type="match status" value="1"/>
</dbReference>
<dbReference type="InterPro" id="IPR032675">
    <property type="entry name" value="LRR_dom_sf"/>
</dbReference>
<proteinExistence type="predicted"/>
<dbReference type="Gene3D" id="3.80.10.10">
    <property type="entry name" value="Ribonuclease Inhibitor"/>
    <property type="match status" value="1"/>
</dbReference>